<dbReference type="OrthoDB" id="6423919at2759"/>
<keyword evidence="2" id="KW-0732">Signal</keyword>
<gene>
    <name evidence="3" type="ORF">AVEN_63380_1</name>
</gene>
<name>A0A4Y2KZW9_ARAVE</name>
<accession>A0A4Y2KZW9</accession>
<evidence type="ECO:0000256" key="2">
    <source>
        <dbReference type="SAM" id="SignalP"/>
    </source>
</evidence>
<feature type="chain" id="PRO_5021341225" evidence="2">
    <location>
        <begin position="26"/>
        <end position="144"/>
    </location>
</feature>
<dbReference type="EMBL" id="BGPR01005138">
    <property type="protein sequence ID" value="GBN07157.1"/>
    <property type="molecule type" value="Genomic_DNA"/>
</dbReference>
<feature type="signal peptide" evidence="2">
    <location>
        <begin position="1"/>
        <end position="25"/>
    </location>
</feature>
<evidence type="ECO:0000313" key="3">
    <source>
        <dbReference type="EMBL" id="GBN07157.1"/>
    </source>
</evidence>
<evidence type="ECO:0000256" key="1">
    <source>
        <dbReference type="SAM" id="MobiDB-lite"/>
    </source>
</evidence>
<comment type="caution">
    <text evidence="3">The sequence shown here is derived from an EMBL/GenBank/DDBJ whole genome shotgun (WGS) entry which is preliminary data.</text>
</comment>
<dbReference type="Proteomes" id="UP000499080">
    <property type="component" value="Unassembled WGS sequence"/>
</dbReference>
<proteinExistence type="predicted"/>
<organism evidence="3 4">
    <name type="scientific">Araneus ventricosus</name>
    <name type="common">Orbweaver spider</name>
    <name type="synonym">Epeira ventricosa</name>
    <dbReference type="NCBI Taxonomy" id="182803"/>
    <lineage>
        <taxon>Eukaryota</taxon>
        <taxon>Metazoa</taxon>
        <taxon>Ecdysozoa</taxon>
        <taxon>Arthropoda</taxon>
        <taxon>Chelicerata</taxon>
        <taxon>Arachnida</taxon>
        <taxon>Araneae</taxon>
        <taxon>Araneomorphae</taxon>
        <taxon>Entelegynae</taxon>
        <taxon>Araneoidea</taxon>
        <taxon>Araneidae</taxon>
        <taxon>Araneus</taxon>
    </lineage>
</organism>
<keyword evidence="4" id="KW-1185">Reference proteome</keyword>
<protein>
    <submittedName>
        <fullName evidence="3">Uncharacterized protein</fullName>
    </submittedName>
</protein>
<sequence length="144" mass="16075">MVSLQTVILCISIALFGLTLQGSEAKSYSFTIPPGQDLSNLDLSKLDLGSLNLNDVDKSKISLKKYTVPGTTNSHPSIYLFPPSVEEDTNMNTELLDDTLDEIFEETHSEDYNENESEIEEIETEVSEDTERWADDGGFLKNSF</sequence>
<dbReference type="AlphaFoldDB" id="A0A4Y2KZW9"/>
<reference evidence="3 4" key="1">
    <citation type="journal article" date="2019" name="Sci. Rep.">
        <title>Orb-weaving spider Araneus ventricosus genome elucidates the spidroin gene catalogue.</title>
        <authorList>
            <person name="Kono N."/>
            <person name="Nakamura H."/>
            <person name="Ohtoshi R."/>
            <person name="Moran D.A.P."/>
            <person name="Shinohara A."/>
            <person name="Yoshida Y."/>
            <person name="Fujiwara M."/>
            <person name="Mori M."/>
            <person name="Tomita M."/>
            <person name="Arakawa K."/>
        </authorList>
    </citation>
    <scope>NUCLEOTIDE SEQUENCE [LARGE SCALE GENOMIC DNA]</scope>
</reference>
<evidence type="ECO:0000313" key="4">
    <source>
        <dbReference type="Proteomes" id="UP000499080"/>
    </source>
</evidence>
<feature type="region of interest" description="Disordered" evidence="1">
    <location>
        <begin position="124"/>
        <end position="144"/>
    </location>
</feature>